<dbReference type="Pfam" id="PF22939">
    <property type="entry name" value="WHD_GPIID"/>
    <property type="match status" value="1"/>
</dbReference>
<evidence type="ECO:0000259" key="6">
    <source>
        <dbReference type="Pfam" id="PF24883"/>
    </source>
</evidence>
<feature type="repeat" description="ANK" evidence="3">
    <location>
        <begin position="1428"/>
        <end position="1461"/>
    </location>
</feature>
<dbReference type="Proteomes" id="UP000801864">
    <property type="component" value="Unassembled WGS sequence"/>
</dbReference>
<dbReference type="InterPro" id="IPR035994">
    <property type="entry name" value="Nucleoside_phosphorylase_sf"/>
</dbReference>
<dbReference type="Pfam" id="PF00023">
    <property type="entry name" value="Ank"/>
    <property type="match status" value="4"/>
</dbReference>
<proteinExistence type="predicted"/>
<feature type="repeat" description="ANK" evidence="3">
    <location>
        <begin position="1163"/>
        <end position="1195"/>
    </location>
</feature>
<dbReference type="Gene3D" id="1.25.40.20">
    <property type="entry name" value="Ankyrin repeat-containing domain"/>
    <property type="match status" value="6"/>
</dbReference>
<reference evidence="7 8" key="1">
    <citation type="submission" date="2018-06" db="EMBL/GenBank/DDBJ databases">
        <title>Genome analysis of cellulolytic fungus Trichoderma lentiforme CFAM-422.</title>
        <authorList>
            <person name="Steindorff A.S."/>
            <person name="Formighieri E.F."/>
            <person name="Midorikawa G.E.O."/>
            <person name="Tamietti M.S."/>
            <person name="Ramos E.Z."/>
            <person name="Silva A.S."/>
            <person name="Bon E.P.S."/>
            <person name="Mendes T.D."/>
            <person name="Damaso M.C.T."/>
            <person name="Favaro L.C.L."/>
        </authorList>
    </citation>
    <scope>NUCLEOTIDE SEQUENCE [LARGE SCALE GENOMIC DNA]</scope>
    <source>
        <strain evidence="7 8">CFAM-422</strain>
    </source>
</reference>
<evidence type="ECO:0000313" key="7">
    <source>
        <dbReference type="EMBL" id="KAF3073507.1"/>
    </source>
</evidence>
<keyword evidence="1" id="KW-0677">Repeat</keyword>
<evidence type="ECO:0000256" key="3">
    <source>
        <dbReference type="PROSITE-ProRule" id="PRU00023"/>
    </source>
</evidence>
<feature type="repeat" description="ANK" evidence="3">
    <location>
        <begin position="1395"/>
        <end position="1427"/>
    </location>
</feature>
<organism evidence="7 8">
    <name type="scientific">Trichoderma lentiforme</name>
    <dbReference type="NCBI Taxonomy" id="1567552"/>
    <lineage>
        <taxon>Eukaryota</taxon>
        <taxon>Fungi</taxon>
        <taxon>Dikarya</taxon>
        <taxon>Ascomycota</taxon>
        <taxon>Pezizomycotina</taxon>
        <taxon>Sordariomycetes</taxon>
        <taxon>Hypocreomycetidae</taxon>
        <taxon>Hypocreales</taxon>
        <taxon>Hypocreaceae</taxon>
        <taxon>Trichoderma</taxon>
    </lineage>
</organism>
<evidence type="ECO:0000259" key="4">
    <source>
        <dbReference type="Pfam" id="PF22939"/>
    </source>
</evidence>
<feature type="repeat" description="ANK" evidence="3">
    <location>
        <begin position="927"/>
        <end position="959"/>
    </location>
</feature>
<evidence type="ECO:0000313" key="8">
    <source>
        <dbReference type="Proteomes" id="UP000801864"/>
    </source>
</evidence>
<keyword evidence="2 3" id="KW-0040">ANK repeat</keyword>
<name>A0A9P4XJW4_9HYPO</name>
<evidence type="ECO:0000259" key="5">
    <source>
        <dbReference type="Pfam" id="PF23239"/>
    </source>
</evidence>
<feature type="repeat" description="ANK" evidence="3">
    <location>
        <begin position="1196"/>
        <end position="1228"/>
    </location>
</feature>
<feature type="repeat" description="ANK" evidence="3">
    <location>
        <begin position="1229"/>
        <end position="1261"/>
    </location>
</feature>
<sequence>MSDLNIYTVGWICAIHPEYVAAQAFLDEKHETPEHISPHDNNNYTLGRIGKHNVAIAVLPYGEYGSVSAASVARDMLHSFPNIRIGLLVGIGGGAPSPKHDIRLGDVVVGVSSTGSSSVFQYDYGETLQGQSFEKMMFMNKPPLVLLSAVNGLMAEHELEGNQLAEAVDNVLNGKKKLRKKFGRPETASDRLYKSHHVHSSDDEKSCVIICGDDPLNLITRPERTDEDDDPAIHYGLIASANQLVKDAIIRDKLVANKGVLCFEMEASGLMNHFPCLVIRGICNYSDSHKTDEWQGYAAMTAAAYAKALLCRIAPSRLEAEVTVKDRMSDLIAISEQHLTVSKESLRIQKDFAKERLTESEQMCHQLFRLTASDKDATYEWYKESVEERVEGTCMWFLHHEYFQKWLQQESGPLVVTADPGGGKSVLAKYLVDHGLPRSATICYFFFKDQDQNTIRQALCGLLHQLFTQKPVLINHAMAKFRIEKNNLINSTQSLWEVLRNAVSDMQAGPIIIVLDALDECLGSDFQNLIKNIEIQFSGTHIVQSKLKCLLTCRPYEQIVSRFQCLRDRFPNIRIPGEEESDTISQEINCVITYRAKRLSTRNNLPPEIKNYLEDKLWGTPNRTYLWVFLIFNYLEKETYKKTLKEIESIITTLPNSITEAYEQILSKSKDHPMVRKVLSIILVSIRPLTLSEMNVAVSMDDAIHNFNDLDLEQEQYFESRLRSWCGLFITIHHGRIDFLHQTARDFLLADLASSGSITPGLQWKHSITIREAQTVLADICVLYLGLFNSPDIMGERDQPHRTHVLLEYSAKNWNTHLRESHIMNNSAILQSVLKICDANSKSYSAWFDLFWQTTGLQPTEHFTDLMIASYCGHTIVAKLCLENEADIEARDLTHARTPLLWASTEGRDDVVKLLIEKGADIDANERGRTALLWAAKQGHDTTVRLLLEAKAEIEVKDTAYGQTPLLWAAKSGYEAVVKVLLENKANTEARDATFDQTPLMWAAENGYDNIARLLLEGGADIEAQDSAYGRTSLLLAAISGRDTTIKLLIQKGADVEAKNNSGWTPLTWAAARRQTRIVRLLLEQGAHIRTEDRTCQLMLPWAVKEGHEEITRLLLKQGACINVRDDYGQTPLLLALQLSNVAMVELLLNEGIDAETAWKDEKGQEPLMWAIKEGHVAITGLFVSKGANLNRRDKDGWTPLTWAMRWNKIEIIELLLSSGADMEQSNKDGKTPLIQAISGKNIAIVKLLLSKGANVGKGDKAGRPPLIWAISMDNIAIVKLLLSKGANVERTNEYGGTPLTWAISRENIAIVELLLSKGANVEKDDKAGRTPLLWAIFKDNIAIVRLLLCKRANVEKTDVNGDTPLLYAVMRSSKPGIVESLLTHGANVERSDKDGYTPLTWAISNDNIAIVKLLLSKGANVEKSDDAGVAPLRYAIWRSKKLEIVKSLLSHGANLERSDKDGQTTLTWVFGPEDMEILEKYLKREPKYILQNDEDSQILLTSIAEVLVNKEEADS</sequence>
<feature type="repeat" description="ANK" evidence="3">
    <location>
        <begin position="995"/>
        <end position="1027"/>
    </location>
</feature>
<dbReference type="PRINTS" id="PR01415">
    <property type="entry name" value="ANKYRIN"/>
</dbReference>
<feature type="repeat" description="ANK" evidence="3">
    <location>
        <begin position="1328"/>
        <end position="1360"/>
    </location>
</feature>
<dbReference type="SUPFAM" id="SSF53167">
    <property type="entry name" value="Purine and uridine phosphorylases"/>
    <property type="match status" value="1"/>
</dbReference>
<protein>
    <submittedName>
        <fullName evidence="7">Ankyrin-3</fullName>
    </submittedName>
</protein>
<feature type="repeat" description="ANK" evidence="3">
    <location>
        <begin position="895"/>
        <end position="927"/>
    </location>
</feature>
<feature type="repeat" description="ANK" evidence="3">
    <location>
        <begin position="1062"/>
        <end position="1094"/>
    </location>
</feature>
<feature type="repeat" description="ANK" evidence="3">
    <location>
        <begin position="1262"/>
        <end position="1294"/>
    </location>
</feature>
<dbReference type="PANTHER" id="PTHR24198:SF165">
    <property type="entry name" value="ANKYRIN REPEAT-CONTAINING PROTEIN-RELATED"/>
    <property type="match status" value="1"/>
</dbReference>
<evidence type="ECO:0000256" key="2">
    <source>
        <dbReference type="ARBA" id="ARBA00023043"/>
    </source>
</evidence>
<dbReference type="PROSITE" id="PS50088">
    <property type="entry name" value="ANK_REPEAT"/>
    <property type="match status" value="17"/>
</dbReference>
<dbReference type="InterPro" id="IPR056884">
    <property type="entry name" value="NPHP3-like_N"/>
</dbReference>
<feature type="repeat" description="ANK" evidence="3">
    <location>
        <begin position="961"/>
        <end position="993"/>
    </location>
</feature>
<feature type="domain" description="GPI inositol-deacylase winged helix" evidence="4">
    <location>
        <begin position="663"/>
        <end position="753"/>
    </location>
</feature>
<dbReference type="GO" id="GO:0009116">
    <property type="term" value="P:nucleoside metabolic process"/>
    <property type="evidence" value="ECO:0007669"/>
    <property type="project" value="InterPro"/>
</dbReference>
<gene>
    <name evidence="7" type="ORF">CFAM422_004417</name>
</gene>
<feature type="repeat" description="ANK" evidence="3">
    <location>
        <begin position="1029"/>
        <end position="1061"/>
    </location>
</feature>
<dbReference type="EMBL" id="QLNT01000006">
    <property type="protein sequence ID" value="KAF3073507.1"/>
    <property type="molecule type" value="Genomic_DNA"/>
</dbReference>
<comment type="caution">
    <text evidence="7">The sequence shown here is derived from an EMBL/GenBank/DDBJ whole genome shotgun (WGS) entry which is preliminary data.</text>
</comment>
<feature type="repeat" description="ANK" evidence="3">
    <location>
        <begin position="1361"/>
        <end position="1394"/>
    </location>
</feature>
<dbReference type="Gene3D" id="3.40.50.1580">
    <property type="entry name" value="Nucleoside phosphorylase domain"/>
    <property type="match status" value="1"/>
</dbReference>
<accession>A0A9P4XJW4</accession>
<evidence type="ECO:0000256" key="1">
    <source>
        <dbReference type="ARBA" id="ARBA00022737"/>
    </source>
</evidence>
<feature type="domain" description="DUF7069" evidence="5">
    <location>
        <begin position="584"/>
        <end position="645"/>
    </location>
</feature>
<dbReference type="Pfam" id="PF12796">
    <property type="entry name" value="Ank_2"/>
    <property type="match status" value="5"/>
</dbReference>
<feature type="domain" description="Nephrocystin 3-like N-terminal" evidence="6">
    <location>
        <begin position="392"/>
        <end position="554"/>
    </location>
</feature>
<feature type="repeat" description="ANK" evidence="3">
    <location>
        <begin position="1295"/>
        <end position="1327"/>
    </location>
</feature>
<dbReference type="SMART" id="SM00248">
    <property type="entry name" value="ANK"/>
    <property type="match status" value="18"/>
</dbReference>
<dbReference type="Pfam" id="PF23239">
    <property type="entry name" value="DUF7069"/>
    <property type="match status" value="1"/>
</dbReference>
<dbReference type="PANTHER" id="PTHR24198">
    <property type="entry name" value="ANKYRIN REPEAT AND PROTEIN KINASE DOMAIN-CONTAINING PROTEIN"/>
    <property type="match status" value="1"/>
</dbReference>
<dbReference type="InterPro" id="IPR055497">
    <property type="entry name" value="DUF7069"/>
</dbReference>
<dbReference type="PROSITE" id="PS50297">
    <property type="entry name" value="ANK_REP_REGION"/>
    <property type="match status" value="15"/>
</dbReference>
<dbReference type="InterPro" id="IPR002110">
    <property type="entry name" value="Ankyrin_rpt"/>
</dbReference>
<feature type="repeat" description="ANK" evidence="3">
    <location>
        <begin position="1100"/>
        <end position="1127"/>
    </location>
</feature>
<dbReference type="GO" id="GO:0003824">
    <property type="term" value="F:catalytic activity"/>
    <property type="evidence" value="ECO:0007669"/>
    <property type="project" value="InterPro"/>
</dbReference>
<dbReference type="InterPro" id="IPR054471">
    <property type="entry name" value="GPIID_WHD"/>
</dbReference>
<dbReference type="SUPFAM" id="SSF48403">
    <property type="entry name" value="Ankyrin repeat"/>
    <property type="match status" value="2"/>
</dbReference>
<dbReference type="Gene3D" id="3.40.50.300">
    <property type="entry name" value="P-loop containing nucleotide triphosphate hydrolases"/>
    <property type="match status" value="1"/>
</dbReference>
<keyword evidence="8" id="KW-1185">Reference proteome</keyword>
<dbReference type="InterPro" id="IPR036770">
    <property type="entry name" value="Ankyrin_rpt-contain_sf"/>
</dbReference>
<feature type="repeat" description="ANK" evidence="3">
    <location>
        <begin position="1128"/>
        <end position="1160"/>
    </location>
</feature>
<dbReference type="InterPro" id="IPR027417">
    <property type="entry name" value="P-loop_NTPase"/>
</dbReference>
<dbReference type="Pfam" id="PF24883">
    <property type="entry name" value="NPHP3_N"/>
    <property type="match status" value="1"/>
</dbReference>
<dbReference type="SUPFAM" id="SSF52540">
    <property type="entry name" value="P-loop containing nucleoside triphosphate hydrolases"/>
    <property type="match status" value="1"/>
</dbReference>